<feature type="domain" description="Bacterial type II secretion system protein E" evidence="2">
    <location>
        <begin position="81"/>
        <end position="338"/>
    </location>
</feature>
<protein>
    <submittedName>
        <fullName evidence="5">CpaF family protein</fullName>
    </submittedName>
    <submittedName>
        <fullName evidence="3">Pilus assembly protein CpaF</fullName>
    </submittedName>
</protein>
<dbReference type="RefSeq" id="WP_058731273.1">
    <property type="nucleotide sequence ID" value="NZ_CP065738.1"/>
</dbReference>
<evidence type="ECO:0000313" key="4">
    <source>
        <dbReference type="EMBL" id="OAX60983.1"/>
    </source>
</evidence>
<dbReference type="PATRIC" id="fig|37923.10.peg.1641"/>
<dbReference type="AlphaFoldDB" id="A0A147E7R9"/>
<reference evidence="6" key="2">
    <citation type="submission" date="2016-04" db="EMBL/GenBank/DDBJ databases">
        <authorList>
            <person name="Waterworth S."/>
            <person name="Matcher G."/>
        </authorList>
    </citation>
    <scope>NUCLEOTIDE SEQUENCE [LARGE SCALE GENOMIC DNA]</scope>
    <source>
        <strain evidence="6">RuSp02-3</strain>
    </source>
</reference>
<name>A0A147E7R9_9MICC</name>
<evidence type="ECO:0000313" key="6">
    <source>
        <dbReference type="Proteomes" id="UP000053171"/>
    </source>
</evidence>
<keyword evidence="6" id="KW-1185">Reference proteome</keyword>
<accession>A0A147E7R9</accession>
<dbReference type="CDD" id="cd01130">
    <property type="entry name" value="VirB11-like_ATPase"/>
    <property type="match status" value="1"/>
</dbReference>
<reference evidence="3" key="1">
    <citation type="submission" date="2016-04" db="EMBL/GenBank/DDBJ databases">
        <authorList>
            <person name="Evans L.H."/>
            <person name="Alamgir A."/>
            <person name="Owens N."/>
            <person name="Weber N.D."/>
            <person name="Virtaneva K."/>
            <person name="Barbian K."/>
            <person name="Babar A."/>
            <person name="Rosenke K."/>
        </authorList>
    </citation>
    <scope>NUCLEOTIDE SEQUENCE [LARGE SCALE GENOMIC DNA]</scope>
    <source>
        <strain evidence="3">RUTW2-3</strain>
    </source>
</reference>
<evidence type="ECO:0000259" key="2">
    <source>
        <dbReference type="Pfam" id="PF00437"/>
    </source>
</evidence>
<evidence type="ECO:0000256" key="1">
    <source>
        <dbReference type="ARBA" id="ARBA00006611"/>
    </source>
</evidence>
<dbReference type="KEGG" id="rkr:I6G21_00295"/>
<dbReference type="PANTHER" id="PTHR30486">
    <property type="entry name" value="TWITCHING MOTILITY PROTEIN PILT"/>
    <property type="match status" value="1"/>
</dbReference>
<dbReference type="GO" id="GO:0016887">
    <property type="term" value="F:ATP hydrolysis activity"/>
    <property type="evidence" value="ECO:0007669"/>
    <property type="project" value="InterPro"/>
</dbReference>
<dbReference type="PANTHER" id="PTHR30486:SF6">
    <property type="entry name" value="TYPE IV PILUS RETRACTATION ATPASE PILT"/>
    <property type="match status" value="1"/>
</dbReference>
<dbReference type="Proteomes" id="UP000594975">
    <property type="component" value="Chromosome"/>
</dbReference>
<dbReference type="InterPro" id="IPR001482">
    <property type="entry name" value="T2SS/T4SS_dom"/>
</dbReference>
<proteinExistence type="inferred from homology"/>
<dbReference type="EMBL" id="LJBJ02000006">
    <property type="protein sequence ID" value="OAX52230.1"/>
    <property type="molecule type" value="Genomic_DNA"/>
</dbReference>
<evidence type="ECO:0000313" key="7">
    <source>
        <dbReference type="Proteomes" id="UP000092021"/>
    </source>
</evidence>
<dbReference type="Proteomes" id="UP000053171">
    <property type="component" value="Unassembled WGS sequence"/>
</dbReference>
<dbReference type="Proteomes" id="UP000092021">
    <property type="component" value="Unassembled WGS sequence"/>
</dbReference>
<dbReference type="Gene3D" id="3.30.450.380">
    <property type="match status" value="1"/>
</dbReference>
<dbReference type="Gene3D" id="3.40.50.300">
    <property type="entry name" value="P-loop containing nucleotide triphosphate hydrolases"/>
    <property type="match status" value="1"/>
</dbReference>
<evidence type="ECO:0000313" key="3">
    <source>
        <dbReference type="EMBL" id="OAX52230.1"/>
    </source>
</evidence>
<sequence length="431" mass="46666">MVAAAVRAQSRGSGEALGLVEADVREMVRRQGLDPLGDAERVRELIRTAVREYEEKAAMSTLPPLGEAEEAQRRLNDAITGFGPLQPYLDDPTVEEIWINAPDSVFVSRGGDSQLTGMQLSPEGIRHLVERMLNSSGRRLDLSSPFVDASLPDGSRLHVAIPDITRTHWSVNIRKFVARARRLQDLVGLGSLSPEAARFLDAAVRAGLNILVSGATQAGKTTMLNCLTASIGARERVVTVEEIFELKVPLRDVVNMQCRQPNLEGHGEIPLRRLVKEALRMRPDRLIVGEVREAEALDMLIALNSGLPGLCTIHANSARDAVTKICTLPLLAGENISSQFVVPTVASCFDLVVHCGREPGGTRRVQEILAIGQRVENGVIETSPMFRRIGGMAAELVCTAAEVPSSLKFETRGIGTEGLLPAADLSEEAAR</sequence>
<dbReference type="InterPro" id="IPR027417">
    <property type="entry name" value="P-loop_NTPase"/>
</dbReference>
<dbReference type="GeneID" id="61261787"/>
<dbReference type="EMBL" id="CP065738">
    <property type="protein sequence ID" value="QPT53701.1"/>
    <property type="molecule type" value="Genomic_DNA"/>
</dbReference>
<dbReference type="InterPro" id="IPR050921">
    <property type="entry name" value="T4SS_GSP_E_ATPase"/>
</dbReference>
<gene>
    <name evidence="4" type="ORF">A5N15_05525</name>
    <name evidence="3" type="ORF">AN277_0204485</name>
    <name evidence="5" type="ORF">I6G21_00295</name>
</gene>
<comment type="similarity">
    <text evidence="1">Belongs to the GSP E family.</text>
</comment>
<organism evidence="3 6">
    <name type="scientific">Rothia kristinae</name>
    <dbReference type="NCBI Taxonomy" id="37923"/>
    <lineage>
        <taxon>Bacteria</taxon>
        <taxon>Bacillati</taxon>
        <taxon>Actinomycetota</taxon>
        <taxon>Actinomycetes</taxon>
        <taxon>Micrococcales</taxon>
        <taxon>Micrococcaceae</taxon>
        <taxon>Rothia</taxon>
    </lineage>
</organism>
<dbReference type="SUPFAM" id="SSF52540">
    <property type="entry name" value="P-loop containing nucleoside triphosphate hydrolases"/>
    <property type="match status" value="1"/>
</dbReference>
<dbReference type="STRING" id="37923.BK826_03295"/>
<evidence type="ECO:0000313" key="5">
    <source>
        <dbReference type="EMBL" id="QPT53701.1"/>
    </source>
</evidence>
<evidence type="ECO:0000313" key="8">
    <source>
        <dbReference type="Proteomes" id="UP000594975"/>
    </source>
</evidence>
<reference evidence="5 8" key="4">
    <citation type="submission" date="2020-12" db="EMBL/GenBank/DDBJ databases">
        <title>FDA dAtabase for Regulatory Grade micrObial Sequences (FDA-ARGOS): Supporting development and validation of Infectious Disease Dx tests.</title>
        <authorList>
            <person name="Sproer C."/>
            <person name="Gronow S."/>
            <person name="Severitt S."/>
            <person name="Schroder I."/>
            <person name="Tallon L."/>
            <person name="Sadzewicz L."/>
            <person name="Zhao X."/>
            <person name="Boylan J."/>
            <person name="Ott S."/>
            <person name="Bowen H."/>
            <person name="Vavikolanu K."/>
            <person name="Mehta A."/>
            <person name="Aluvathingal J."/>
            <person name="Nadendla S."/>
            <person name="Lowell S."/>
            <person name="Myers T."/>
            <person name="Yan Y."/>
            <person name="Sichtig H."/>
        </authorList>
    </citation>
    <scope>NUCLEOTIDE SEQUENCE [LARGE SCALE GENOMIC DNA]</scope>
    <source>
        <strain evidence="5 8">FDAARGOS_864</strain>
    </source>
</reference>
<dbReference type="Pfam" id="PF00437">
    <property type="entry name" value="T2SSE"/>
    <property type="match status" value="1"/>
</dbReference>
<dbReference type="EMBL" id="LWGZ01000482">
    <property type="protein sequence ID" value="OAX60983.1"/>
    <property type="molecule type" value="Genomic_DNA"/>
</dbReference>
<reference evidence="3 6" key="3">
    <citation type="submission" date="2016-06" db="EMBL/GenBank/DDBJ databases">
        <title>Identification of putative biosynthetic pathways for the production of bioactive secondary metabolites by the marine actinomycete Kocuria kristinae RUTW2-3.</title>
        <authorList>
            <person name="Waterworth S.C."/>
            <person name="Walmsley T.A."/>
            <person name="Matongo T."/>
            <person name="Davies-Coleman M.T."/>
            <person name="Dorrington R.A."/>
        </authorList>
    </citation>
    <scope>NUCLEOTIDE SEQUENCE [LARGE SCALE GENOMIC DNA]</scope>
    <source>
        <strain evidence="6">RuSp02-3</strain>
        <strain evidence="3">RUTW2-3</strain>
        <strain evidence="4 7">RUTW4-5</strain>
    </source>
</reference>